<name>A0A3N0VZB3_9FLAO</name>
<comment type="caution">
    <text evidence="1">The sequence shown here is derived from an EMBL/GenBank/DDBJ whole genome shotgun (WGS) entry which is preliminary data.</text>
</comment>
<evidence type="ECO:0000313" key="1">
    <source>
        <dbReference type="EMBL" id="ROH98156.1"/>
    </source>
</evidence>
<reference evidence="1 3" key="1">
    <citation type="submission" date="2018-11" db="EMBL/GenBank/DDBJ databases">
        <title>Proposal to divide the Flavobacteriaceae and reorganize its genera based on Amino Acid Identity values calculated from whole genome sequences.</title>
        <authorList>
            <person name="Nicholson A.C."/>
            <person name="Gulvik C.A."/>
            <person name="Whitney A.M."/>
            <person name="Humrighouse B.W."/>
            <person name="Bell M."/>
            <person name="Holmes B."/>
            <person name="Steigerwalt A."/>
            <person name="Villarma A."/>
            <person name="Sheth M."/>
            <person name="Batra D."/>
            <person name="Pryor J."/>
            <person name="Bernardet J.-F."/>
            <person name="Hugo C."/>
            <person name="Kampfer P."/>
            <person name="Newman J."/>
            <person name="Mcquiston J.R."/>
        </authorList>
    </citation>
    <scope>NUCLEOTIDE SEQUENCE [LARGE SCALE GENOMIC DNA]</scope>
    <source>
        <strain evidence="1 3">DSM 15235</strain>
    </source>
</reference>
<dbReference type="Proteomes" id="UP000295709">
    <property type="component" value="Unassembled WGS sequence"/>
</dbReference>
<proteinExistence type="predicted"/>
<dbReference type="RefSeq" id="WP_123263351.1">
    <property type="nucleotide sequence ID" value="NZ_RJTX01000002.1"/>
</dbReference>
<dbReference type="EMBL" id="RJTX01000002">
    <property type="protein sequence ID" value="ROH98156.1"/>
    <property type="molecule type" value="Genomic_DNA"/>
</dbReference>
<evidence type="ECO:0000313" key="4">
    <source>
        <dbReference type="Proteomes" id="UP000295709"/>
    </source>
</evidence>
<gene>
    <name evidence="2" type="ORF">BCF50_1579</name>
    <name evidence="1" type="ORF">EGI05_12530</name>
</gene>
<keyword evidence="4" id="KW-1185">Reference proteome</keyword>
<dbReference type="OrthoDB" id="674555at2"/>
<evidence type="ECO:0000313" key="3">
    <source>
        <dbReference type="Proteomes" id="UP000269375"/>
    </source>
</evidence>
<accession>A0A3N0VZB3</accession>
<organism evidence="1 3">
    <name type="scientific">Chryseobacterium daecheongense</name>
    <dbReference type="NCBI Taxonomy" id="192389"/>
    <lineage>
        <taxon>Bacteria</taxon>
        <taxon>Pseudomonadati</taxon>
        <taxon>Bacteroidota</taxon>
        <taxon>Flavobacteriia</taxon>
        <taxon>Flavobacteriales</taxon>
        <taxon>Weeksellaceae</taxon>
        <taxon>Chryseobacterium group</taxon>
        <taxon>Chryseobacterium</taxon>
    </lineage>
</organism>
<sequence length="179" mass="21399">MKNIIILTAVLLLCTSCKSYIDSDKNNNVKSSGFLLQYNEENNLFHYYNNVNGIADKQFFYNTHFKINIPKKIINWSMKGHDFIFEYDNKQIIYIYVPYKNEVKESGNWELKDINYHDALSLNEYWEERNYNENHLYKAHNGRVSKLYTNGKYKILLYNIKTENLQTFIQSAKTFNTNL</sequence>
<protein>
    <submittedName>
        <fullName evidence="1">Uncharacterized protein</fullName>
    </submittedName>
</protein>
<evidence type="ECO:0000313" key="2">
    <source>
        <dbReference type="EMBL" id="TDX92642.1"/>
    </source>
</evidence>
<dbReference type="AlphaFoldDB" id="A0A3N0VZB3"/>
<dbReference type="EMBL" id="SOQW01000002">
    <property type="protein sequence ID" value="TDX92642.1"/>
    <property type="molecule type" value="Genomic_DNA"/>
</dbReference>
<dbReference type="Proteomes" id="UP000269375">
    <property type="component" value="Unassembled WGS sequence"/>
</dbReference>
<reference evidence="2 4" key="2">
    <citation type="submission" date="2019-03" db="EMBL/GenBank/DDBJ databases">
        <title>Genomic Encyclopedia of Archaeal and Bacterial Type Strains, Phase II (KMG-II): from individual species to whole genera.</title>
        <authorList>
            <person name="Goeker M."/>
        </authorList>
    </citation>
    <scope>NUCLEOTIDE SEQUENCE [LARGE SCALE GENOMIC DNA]</scope>
    <source>
        <strain evidence="2 4">DSM 15235</strain>
    </source>
</reference>